<feature type="transmembrane region" description="Helical" evidence="1">
    <location>
        <begin position="47"/>
        <end position="66"/>
    </location>
</feature>
<evidence type="ECO:0000256" key="1">
    <source>
        <dbReference type="SAM" id="Phobius"/>
    </source>
</evidence>
<proteinExistence type="predicted"/>
<reference evidence="2 3" key="2">
    <citation type="journal article" date="2012" name="Stand. Genomic Sci.">
        <title>Complete genome sequence of the aquatic bacterium Runella slithyformis type strain (LSU 4(T)).</title>
        <authorList>
            <person name="Copeland A."/>
            <person name="Zhang X."/>
            <person name="Misra M."/>
            <person name="Lapidus A."/>
            <person name="Nolan M."/>
            <person name="Lucas S."/>
            <person name="Deshpande S."/>
            <person name="Cheng J.F."/>
            <person name="Tapia R."/>
            <person name="Goodwin L.A."/>
            <person name="Pitluck S."/>
            <person name="Liolios K."/>
            <person name="Pagani I."/>
            <person name="Ivanova N."/>
            <person name="Mikhailova N."/>
            <person name="Pati A."/>
            <person name="Chen A."/>
            <person name="Palaniappan K."/>
            <person name="Land M."/>
            <person name="Hauser L."/>
            <person name="Pan C."/>
            <person name="Jeffries C.D."/>
            <person name="Detter J.C."/>
            <person name="Brambilla E.M."/>
            <person name="Rohde M."/>
            <person name="Djao O.D."/>
            <person name="Goker M."/>
            <person name="Sikorski J."/>
            <person name="Tindall B.J."/>
            <person name="Woyke T."/>
            <person name="Bristow J."/>
            <person name="Eisen J.A."/>
            <person name="Markowitz V."/>
            <person name="Hugenholtz P."/>
            <person name="Kyrpides N.C."/>
            <person name="Klenk H.P."/>
            <person name="Mavromatis K."/>
        </authorList>
    </citation>
    <scope>NUCLEOTIDE SEQUENCE [LARGE SCALE GENOMIC DNA]</scope>
    <source>
        <strain evidence="3">ATCC 29530 / DSM 19594 / LMG 11500 / NCIMB 11436 / LSU 4</strain>
    </source>
</reference>
<dbReference type="RefSeq" id="WP_013929947.1">
    <property type="nucleotide sequence ID" value="NC_015703.1"/>
</dbReference>
<organism evidence="2 3">
    <name type="scientific">Runella slithyformis (strain ATCC 29530 / DSM 19594 / LMG 11500 / NCIMB 11436 / LSU 4)</name>
    <dbReference type="NCBI Taxonomy" id="761193"/>
    <lineage>
        <taxon>Bacteria</taxon>
        <taxon>Pseudomonadati</taxon>
        <taxon>Bacteroidota</taxon>
        <taxon>Cytophagia</taxon>
        <taxon>Cytophagales</taxon>
        <taxon>Spirosomataceae</taxon>
        <taxon>Runella</taxon>
    </lineage>
</organism>
<name>A0A7U4E7G2_RUNSL</name>
<reference evidence="3" key="1">
    <citation type="submission" date="2011-06" db="EMBL/GenBank/DDBJ databases">
        <title>The complete genome of chromosome of Runella slithyformis DSM 19594.</title>
        <authorList>
            <consortium name="US DOE Joint Genome Institute (JGI-PGF)"/>
            <person name="Lucas S."/>
            <person name="Han J."/>
            <person name="Lapidus A."/>
            <person name="Bruce D."/>
            <person name="Goodwin L."/>
            <person name="Pitluck S."/>
            <person name="Peters L."/>
            <person name="Kyrpides N."/>
            <person name="Mavromatis K."/>
            <person name="Ivanova N."/>
            <person name="Ovchinnikova G."/>
            <person name="Zhang X."/>
            <person name="Misra M."/>
            <person name="Detter J.C."/>
            <person name="Tapia R."/>
            <person name="Han C."/>
            <person name="Land M."/>
            <person name="Hauser L."/>
            <person name="Markowitz V."/>
            <person name="Cheng J.-F."/>
            <person name="Hugenholtz P."/>
            <person name="Woyke T."/>
            <person name="Wu D."/>
            <person name="Tindall B."/>
            <person name="Faehrich R."/>
            <person name="Brambilla E."/>
            <person name="Klenk H.-P."/>
            <person name="Eisen J.A."/>
        </authorList>
    </citation>
    <scope>NUCLEOTIDE SEQUENCE [LARGE SCALE GENOMIC DNA]</scope>
    <source>
        <strain evidence="3">ATCC 29530 / DSM 19594 / LMG 11500 / NCIMB 11436 / LSU 4</strain>
    </source>
</reference>
<protein>
    <submittedName>
        <fullName evidence="2">Uncharacterized protein</fullName>
    </submittedName>
</protein>
<keyword evidence="3" id="KW-1185">Reference proteome</keyword>
<evidence type="ECO:0000313" key="2">
    <source>
        <dbReference type="EMBL" id="AEI50651.1"/>
    </source>
</evidence>
<sequence length="210" mass="24942">MEWEELKNTWKQVTESERQRYGVSEDALKKLIRQRSQSLIDKMLRNFYGEMGLLVVCFAVIGFLPFPGYFRLTALIVLVVLIIPFIKPFFRLYELLKKFHLHPIEDLHRTLQRQVMLLKDYLKLYRRTNLILTPIAGFGVIWGIVYFFLQEKIIPQLTAEAVWITFTVSVLYALACIPFVRWYVEHLYGKYVERLEGCLKELEEKNVSDL</sequence>
<gene>
    <name evidence="2" type="ordered locus">Runsl_4313</name>
</gene>
<dbReference type="KEGG" id="rsi:Runsl_4313"/>
<accession>A0A7U4E7G2</accession>
<feature type="transmembrane region" description="Helical" evidence="1">
    <location>
        <begin position="72"/>
        <end position="90"/>
    </location>
</feature>
<keyword evidence="1" id="KW-0812">Transmembrane</keyword>
<dbReference type="Proteomes" id="UP000000493">
    <property type="component" value="Chromosome"/>
</dbReference>
<feature type="transmembrane region" description="Helical" evidence="1">
    <location>
        <begin position="129"/>
        <end position="149"/>
    </location>
</feature>
<keyword evidence="1" id="KW-0472">Membrane</keyword>
<keyword evidence="1" id="KW-1133">Transmembrane helix</keyword>
<dbReference type="EMBL" id="CP002859">
    <property type="protein sequence ID" value="AEI50651.1"/>
    <property type="molecule type" value="Genomic_DNA"/>
</dbReference>
<evidence type="ECO:0000313" key="3">
    <source>
        <dbReference type="Proteomes" id="UP000000493"/>
    </source>
</evidence>
<feature type="transmembrane region" description="Helical" evidence="1">
    <location>
        <begin position="161"/>
        <end position="184"/>
    </location>
</feature>
<dbReference type="AlphaFoldDB" id="A0A7U4E7G2"/>